<comment type="caution">
    <text evidence="1">The sequence shown here is derived from an EMBL/GenBank/DDBJ whole genome shotgun (WGS) entry which is preliminary data.</text>
</comment>
<evidence type="ECO:0000313" key="1">
    <source>
        <dbReference type="EMBL" id="KAJ3250460.1"/>
    </source>
</evidence>
<name>A0AAD5XZQ7_9FUNG</name>
<proteinExistence type="predicted"/>
<sequence>MAAEADGLITDKTEGLLVNNAMLHFTKTVYQTQSAKNLREYTWYGTDMLAGMQNIPLKHDRELYGRPTHFIVHKTNETEKSIRRIVDYSEKQSYIAVFLHPGICQNQTVAAFLEDLQKQIAIHVVDGQCGFNSTVACGVSDTPCILKHAKASLIMDPFDQDSFVVPLFWQSIAHSTPVMYSWPGNFAEYAPGILNLKLSTFEPTVVIEFINRFTMKFYKNAFAWKKHTVPEPIAKMLNNSLPRMPCVLCNHIKERKISTLAAVKLFANTENVEVMVNENANTSSLQGLDAVFVNHYSRATERMGNIKQLSRDIKGPVRVVSGFDKDTYDPRWIDLILQNRETIENNPFRLASDRDLYPGETSLAFKSFWVYFRILKENLNNALVIEDDIQLNPYAKKFSNNVLIENHLSIPTLPIEVIPHENFPIPFKEYLDQDGPLMIKRTYESDQSVIRIAIDRTLEEELGFVKEAQCAAGCQFYFSSDYDQMATEADGLITDKTEGLLVNNAMLHFTKTVYQTQSAKNLREYTWYGTDMLAGMQNIPLKHDRELYGRPTHFIVHKTNETEKSIRRIVDYSEKQSYIAVFLHPGICQNQTVAAFLEGTH</sequence>
<reference evidence="1" key="1">
    <citation type="submission" date="2020-05" db="EMBL/GenBank/DDBJ databases">
        <title>Phylogenomic resolution of chytrid fungi.</title>
        <authorList>
            <person name="Stajich J.E."/>
            <person name="Amses K."/>
            <person name="Simmons R."/>
            <person name="Seto K."/>
            <person name="Myers J."/>
            <person name="Bonds A."/>
            <person name="Quandt C.A."/>
            <person name="Barry K."/>
            <person name="Liu P."/>
            <person name="Grigoriev I."/>
            <person name="Longcore J.E."/>
            <person name="James T.Y."/>
        </authorList>
    </citation>
    <scope>NUCLEOTIDE SEQUENCE</scope>
    <source>
        <strain evidence="1">PLAUS21</strain>
    </source>
</reference>
<dbReference type="EMBL" id="JADGKB010000257">
    <property type="protein sequence ID" value="KAJ3250460.1"/>
    <property type="molecule type" value="Genomic_DNA"/>
</dbReference>
<dbReference type="Proteomes" id="UP001210925">
    <property type="component" value="Unassembled WGS sequence"/>
</dbReference>
<evidence type="ECO:0000313" key="2">
    <source>
        <dbReference type="Proteomes" id="UP001210925"/>
    </source>
</evidence>
<gene>
    <name evidence="1" type="ORF">HK103_003483</name>
</gene>
<keyword evidence="2" id="KW-1185">Reference proteome</keyword>
<accession>A0AAD5XZQ7</accession>
<dbReference type="AlphaFoldDB" id="A0AAD5XZQ7"/>
<protein>
    <submittedName>
        <fullName evidence="1">Uncharacterized protein</fullName>
    </submittedName>
</protein>
<organism evidence="1 2">
    <name type="scientific">Boothiomyces macroporosus</name>
    <dbReference type="NCBI Taxonomy" id="261099"/>
    <lineage>
        <taxon>Eukaryota</taxon>
        <taxon>Fungi</taxon>
        <taxon>Fungi incertae sedis</taxon>
        <taxon>Chytridiomycota</taxon>
        <taxon>Chytridiomycota incertae sedis</taxon>
        <taxon>Chytridiomycetes</taxon>
        <taxon>Rhizophydiales</taxon>
        <taxon>Terramycetaceae</taxon>
        <taxon>Boothiomyces</taxon>
    </lineage>
</organism>